<comment type="caution">
    <text evidence="2">The sequence shown here is derived from an EMBL/GenBank/DDBJ whole genome shotgun (WGS) entry which is preliminary data.</text>
</comment>
<name>A0ABQ1G845_9BACL</name>
<evidence type="ECO:0008006" key="4">
    <source>
        <dbReference type="Google" id="ProtNLM"/>
    </source>
</evidence>
<dbReference type="EMBL" id="BMEX01000003">
    <property type="protein sequence ID" value="GGA38601.1"/>
    <property type="molecule type" value="Genomic_DNA"/>
</dbReference>
<evidence type="ECO:0000313" key="3">
    <source>
        <dbReference type="Proteomes" id="UP000617979"/>
    </source>
</evidence>
<keyword evidence="1" id="KW-0472">Membrane</keyword>
<accession>A0ABQ1G845</accession>
<protein>
    <recommendedName>
        <fullName evidence="4">Sporulation protein YpjB</fullName>
    </recommendedName>
</protein>
<dbReference type="InterPro" id="IPR014231">
    <property type="entry name" value="Spore_YpjB"/>
</dbReference>
<feature type="transmembrane region" description="Helical" evidence="1">
    <location>
        <begin position="233"/>
        <end position="253"/>
    </location>
</feature>
<evidence type="ECO:0000313" key="2">
    <source>
        <dbReference type="EMBL" id="GGA38601.1"/>
    </source>
</evidence>
<dbReference type="Proteomes" id="UP000617979">
    <property type="component" value="Unassembled WGS sequence"/>
</dbReference>
<dbReference type="Pfam" id="PF09577">
    <property type="entry name" value="Spore_YpjB"/>
    <property type="match status" value="1"/>
</dbReference>
<keyword evidence="3" id="KW-1185">Reference proteome</keyword>
<proteinExistence type="predicted"/>
<reference evidence="3" key="1">
    <citation type="journal article" date="2019" name="Int. J. Syst. Evol. Microbiol.">
        <title>The Global Catalogue of Microorganisms (GCM) 10K type strain sequencing project: providing services to taxonomists for standard genome sequencing and annotation.</title>
        <authorList>
            <consortium name="The Broad Institute Genomics Platform"/>
            <consortium name="The Broad Institute Genome Sequencing Center for Infectious Disease"/>
            <person name="Wu L."/>
            <person name="Ma J."/>
        </authorList>
    </citation>
    <scope>NUCLEOTIDE SEQUENCE [LARGE SCALE GENOMIC DNA]</scope>
    <source>
        <strain evidence="3">CGMCC 1.12404</strain>
    </source>
</reference>
<keyword evidence="1" id="KW-1133">Transmembrane helix</keyword>
<organism evidence="2 3">
    <name type="scientific">Kroppenstedtia guangzhouensis</name>
    <dbReference type="NCBI Taxonomy" id="1274356"/>
    <lineage>
        <taxon>Bacteria</taxon>
        <taxon>Bacillati</taxon>
        <taxon>Bacillota</taxon>
        <taxon>Bacilli</taxon>
        <taxon>Bacillales</taxon>
        <taxon>Thermoactinomycetaceae</taxon>
        <taxon>Kroppenstedtia</taxon>
    </lineage>
</organism>
<evidence type="ECO:0000256" key="1">
    <source>
        <dbReference type="SAM" id="Phobius"/>
    </source>
</evidence>
<keyword evidence="1" id="KW-0812">Transmembrane</keyword>
<sequence length="269" mass="30102">MGMRWMIGLWTVLFLIGGSGWTRAEGSELMESWSQQAERVDQLVREGNREEAREELSKLAKSFSQGDFSNVHLSVEGIGALSDTLVDLDRELIRAMTQPEKLNEASKRMRLAFDALAHPAQPLWQSYVFRMGGEIRKMKRGIKKDSPETVLSAANRLKADFRQIEPALWVSRKPEIAGAVQSYVESIAGQAGKEPLPMVPLQSALEQWEKMIRPSLLGKEEGVLAGAGEGPDWMKPAFIVGGVLLLALGYVGWRKYRVDRHEVVTLGRR</sequence>
<gene>
    <name evidence="2" type="ORF">GCM10007416_09420</name>
</gene>